<evidence type="ECO:0000313" key="3">
    <source>
        <dbReference type="EMBL" id="MFD2549632.1"/>
    </source>
</evidence>
<gene>
    <name evidence="3" type="ORF">ACFSR5_18455</name>
</gene>
<protein>
    <submittedName>
        <fullName evidence="3">FecR family protein</fullName>
    </submittedName>
</protein>
<sequence>MQLKRIKEIIQHYISGSQKESEQKAVDSWLDAITKKPLPHSTKKLQDLRDAAWQHIEARTSIPAVAPLSRATRIWRTLGGVAAVLLTGVVLFRTISNAQETRYITGPNEHKIVTLHDGTTIHLGSNTTLSIDRHFQDGDNRRVNLRSGEALFQVHRNEERPFIVENEHMHTEVLGTSFRITSAAQTNTWNIRVQTGKVRVSETERADHSYMLFAGDSLAYTKETGAVLYAQPDTPLTPLVFRDQHLQDVMQILASRYKCSVHISENLPTKHQFSGEFDADVSLSDILEIISLATGTRCYEEGGTIFVNSK</sequence>
<proteinExistence type="predicted"/>
<dbReference type="Gene3D" id="3.55.50.30">
    <property type="match status" value="1"/>
</dbReference>
<dbReference type="RefSeq" id="WP_380905950.1">
    <property type="nucleotide sequence ID" value="NZ_JBHUEG010000019.1"/>
</dbReference>
<dbReference type="PIRSF" id="PIRSF018266">
    <property type="entry name" value="FecR"/>
    <property type="match status" value="1"/>
</dbReference>
<keyword evidence="4" id="KW-1185">Reference proteome</keyword>
<dbReference type="EMBL" id="JBHULR010000020">
    <property type="protein sequence ID" value="MFD2549632.1"/>
    <property type="molecule type" value="Genomic_DNA"/>
</dbReference>
<organism evidence="3 4">
    <name type="scientific">Sphingobacterium suaedae</name>
    <dbReference type="NCBI Taxonomy" id="1686402"/>
    <lineage>
        <taxon>Bacteria</taxon>
        <taxon>Pseudomonadati</taxon>
        <taxon>Bacteroidota</taxon>
        <taxon>Sphingobacteriia</taxon>
        <taxon>Sphingobacteriales</taxon>
        <taxon>Sphingobacteriaceae</taxon>
        <taxon>Sphingobacterium</taxon>
    </lineage>
</organism>
<dbReference type="Proteomes" id="UP001597545">
    <property type="component" value="Unassembled WGS sequence"/>
</dbReference>
<comment type="caution">
    <text evidence="3">The sequence shown here is derived from an EMBL/GenBank/DDBJ whole genome shotgun (WGS) entry which is preliminary data.</text>
</comment>
<dbReference type="InterPro" id="IPR032508">
    <property type="entry name" value="FecR_C"/>
</dbReference>
<dbReference type="Pfam" id="PF16344">
    <property type="entry name" value="FecR_C"/>
    <property type="match status" value="1"/>
</dbReference>
<dbReference type="Gene3D" id="2.60.120.1440">
    <property type="match status" value="1"/>
</dbReference>
<dbReference type="InterPro" id="IPR006860">
    <property type="entry name" value="FecR"/>
</dbReference>
<dbReference type="PANTHER" id="PTHR30273:SF2">
    <property type="entry name" value="PROTEIN FECR"/>
    <property type="match status" value="1"/>
</dbReference>
<evidence type="ECO:0000259" key="2">
    <source>
        <dbReference type="Pfam" id="PF16344"/>
    </source>
</evidence>
<name>A0ABW5KKY2_9SPHI</name>
<reference evidence="4" key="1">
    <citation type="journal article" date="2019" name="Int. J. Syst. Evol. Microbiol.">
        <title>The Global Catalogue of Microorganisms (GCM) 10K type strain sequencing project: providing services to taxonomists for standard genome sequencing and annotation.</title>
        <authorList>
            <consortium name="The Broad Institute Genomics Platform"/>
            <consortium name="The Broad Institute Genome Sequencing Center for Infectious Disease"/>
            <person name="Wu L."/>
            <person name="Ma J."/>
        </authorList>
    </citation>
    <scope>NUCLEOTIDE SEQUENCE [LARGE SCALE GENOMIC DNA]</scope>
    <source>
        <strain evidence="4">KCTC 42662</strain>
    </source>
</reference>
<evidence type="ECO:0000259" key="1">
    <source>
        <dbReference type="Pfam" id="PF04773"/>
    </source>
</evidence>
<dbReference type="PANTHER" id="PTHR30273">
    <property type="entry name" value="PERIPLASMIC SIGNAL SENSOR AND SIGMA FACTOR ACTIVATOR FECR-RELATED"/>
    <property type="match status" value="1"/>
</dbReference>
<feature type="domain" description="Protein FecR C-terminal" evidence="2">
    <location>
        <begin position="239"/>
        <end position="307"/>
    </location>
</feature>
<dbReference type="InterPro" id="IPR012373">
    <property type="entry name" value="Ferrdict_sens_TM"/>
</dbReference>
<dbReference type="Pfam" id="PF04773">
    <property type="entry name" value="FecR"/>
    <property type="match status" value="1"/>
</dbReference>
<feature type="domain" description="FecR protein" evidence="1">
    <location>
        <begin position="102"/>
        <end position="199"/>
    </location>
</feature>
<accession>A0ABW5KKY2</accession>
<evidence type="ECO:0000313" key="4">
    <source>
        <dbReference type="Proteomes" id="UP001597545"/>
    </source>
</evidence>